<dbReference type="InterPro" id="IPR059177">
    <property type="entry name" value="GH29D-like_dom"/>
</dbReference>
<dbReference type="InterPro" id="IPR005135">
    <property type="entry name" value="Endo/exonuclease/phosphatase"/>
</dbReference>
<evidence type="ECO:0000259" key="1">
    <source>
        <dbReference type="Pfam" id="PF03372"/>
    </source>
</evidence>
<proteinExistence type="predicted"/>
<evidence type="ECO:0000313" key="3">
    <source>
        <dbReference type="EMBL" id="BDD12768.1"/>
    </source>
</evidence>
<name>A0AAU9CXU4_9BACT</name>
<gene>
    <name evidence="3" type="ORF">FUAX_52000</name>
</gene>
<dbReference type="EMBL" id="AP025320">
    <property type="protein sequence ID" value="BDD12768.1"/>
    <property type="molecule type" value="Genomic_DNA"/>
</dbReference>
<dbReference type="PANTHER" id="PTHR12121">
    <property type="entry name" value="CARBON CATABOLITE REPRESSOR PROTEIN 4"/>
    <property type="match status" value="1"/>
</dbReference>
<dbReference type="Pfam" id="PF03372">
    <property type="entry name" value="Exo_endo_phos"/>
    <property type="match status" value="1"/>
</dbReference>
<dbReference type="KEGG" id="fax:FUAX_52000"/>
<dbReference type="GO" id="GO:0000175">
    <property type="term" value="F:3'-5'-RNA exonuclease activity"/>
    <property type="evidence" value="ECO:0007669"/>
    <property type="project" value="TreeGrafter"/>
</dbReference>
<dbReference type="RefSeq" id="WP_338395912.1">
    <property type="nucleotide sequence ID" value="NZ_AP025320.1"/>
</dbReference>
<evidence type="ECO:0000259" key="2">
    <source>
        <dbReference type="Pfam" id="PF13290"/>
    </source>
</evidence>
<keyword evidence="3" id="KW-0614">Plasmid</keyword>
<geneLocation type="plasmid" evidence="3 4">
    <name>pFA6</name>
</geneLocation>
<evidence type="ECO:0000313" key="4">
    <source>
        <dbReference type="Proteomes" id="UP001348817"/>
    </source>
</evidence>
<feature type="domain" description="Endonuclease/exonuclease/phosphatase" evidence="1">
    <location>
        <begin position="38"/>
        <end position="282"/>
    </location>
</feature>
<dbReference type="AlphaFoldDB" id="A0AAU9CXU4"/>
<dbReference type="CDD" id="cd09083">
    <property type="entry name" value="EEP-1"/>
    <property type="match status" value="1"/>
</dbReference>
<feature type="domain" description="GH29D-like beta-sandwich" evidence="2">
    <location>
        <begin position="327"/>
        <end position="381"/>
    </location>
</feature>
<reference evidence="3 4" key="1">
    <citation type="submission" date="2021-12" db="EMBL/GenBank/DDBJ databases">
        <title>Genome sequencing of bacteria with rrn-lacking chromosome and rrn-plasmid.</title>
        <authorList>
            <person name="Anda M."/>
            <person name="Iwasaki W."/>
        </authorList>
    </citation>
    <scope>NUCLEOTIDE SEQUENCE [LARGE SCALE GENOMIC DNA]</scope>
    <source>
        <strain evidence="3 4">DSM 100852</strain>
        <plasmid evidence="3 4">pFA6</plasmid>
    </source>
</reference>
<organism evidence="3 4">
    <name type="scientific">Fulvitalea axinellae</name>
    <dbReference type="NCBI Taxonomy" id="1182444"/>
    <lineage>
        <taxon>Bacteria</taxon>
        <taxon>Pseudomonadati</taxon>
        <taxon>Bacteroidota</taxon>
        <taxon>Cytophagia</taxon>
        <taxon>Cytophagales</taxon>
        <taxon>Persicobacteraceae</taxon>
        <taxon>Fulvitalea</taxon>
    </lineage>
</organism>
<dbReference type="InterPro" id="IPR036691">
    <property type="entry name" value="Endo/exonu/phosph_ase_sf"/>
</dbReference>
<dbReference type="Pfam" id="PF13290">
    <property type="entry name" value="CHB_HEX_C_1"/>
    <property type="match status" value="1"/>
</dbReference>
<dbReference type="PANTHER" id="PTHR12121:SF36">
    <property type="entry name" value="ENDONUCLEASE_EXONUCLEASE_PHOSPHATASE DOMAIN-CONTAINING PROTEIN"/>
    <property type="match status" value="1"/>
</dbReference>
<evidence type="ECO:0008006" key="5">
    <source>
        <dbReference type="Google" id="ProtNLM"/>
    </source>
</evidence>
<dbReference type="SUPFAM" id="SSF56219">
    <property type="entry name" value="DNase I-like"/>
    <property type="match status" value="1"/>
</dbReference>
<dbReference type="InterPro" id="IPR050410">
    <property type="entry name" value="CCR4/nocturin_mRNA_transcr"/>
</dbReference>
<sequence length="544" mass="61473">MDKIKRLAQRWGLACLGLLILGLSGCAEKKPDEPLKVMSFNIRNGRANDGDNVWKNRVPLVYRLFDEQNPDIAGLQEAYEDQLFDILKEEDDYAFCGVGREDGKKKGEYAPIIYKKKRFRLLETGNFWLSESPEIPGSMGWDAAVCRIATWGRFKDKVSGHRFLFVNTHFDHKGHKAQEESAKLLLARTKVLAGEDPVIVTGDFNFEPKDSPYAILTGQWQGLQKLSDSRVIAKESQPYDYTYQAYGKDKLLIDHILVNDRVWLDKHYTVRLTEGNLYVSDHFPVFSKIRFGKTPEAVAGNVGEMLPTKVFAPYTKEDRIVFGKKMNMELFCATEGAEIRYTTDGTEPNAQSALYTQPVKLEQSADVKAKAFKKGSEESRTLKVGYYKAKSGATAKLTPETDPDPRFEKNISLLLDRKTAPSLDYPDWAGFGKKGMLVRLDWKEARDVKRVTVRFLSDEGSWILPPNQFKLYSSKTKQGHKAFAYKRLPDTKASQGKSVTEISVDCDVKDIRSLKIEALPAPLPDDHSGAGKPAWIFADEIIVE</sequence>
<dbReference type="Gene3D" id="3.60.10.10">
    <property type="entry name" value="Endonuclease/exonuclease/phosphatase"/>
    <property type="match status" value="1"/>
</dbReference>
<keyword evidence="4" id="KW-1185">Reference proteome</keyword>
<protein>
    <recommendedName>
        <fullName evidence="5">Metal-dependent hydrolase, endonuclease/exonuclease/phosphatase family</fullName>
    </recommendedName>
</protein>
<dbReference type="Proteomes" id="UP001348817">
    <property type="component" value="Plasmid pFA6"/>
</dbReference>
<accession>A0AAU9CXU4</accession>